<evidence type="ECO:0000313" key="2">
    <source>
        <dbReference type="EMBL" id="QNR24347.1"/>
    </source>
</evidence>
<reference evidence="2 3" key="1">
    <citation type="submission" date="2020-08" db="EMBL/GenBank/DDBJ databases">
        <title>Croceimicrobium hydrocarbonivorans gen. nov., sp. nov., a novel marine bacterium isolated from a bacterial consortium that degrades polyethylene terephthalate.</title>
        <authorList>
            <person name="Liu R."/>
        </authorList>
    </citation>
    <scope>NUCLEOTIDE SEQUENCE [LARGE SCALE GENOMIC DNA]</scope>
    <source>
        <strain evidence="2 3">A20-9</strain>
    </source>
</reference>
<accession>A0A7H0VF49</accession>
<proteinExistence type="predicted"/>
<dbReference type="EMBL" id="CP060139">
    <property type="protein sequence ID" value="QNR24347.1"/>
    <property type="molecule type" value="Genomic_DNA"/>
</dbReference>
<dbReference type="GO" id="GO:0090313">
    <property type="term" value="P:regulation of protein targeting to membrane"/>
    <property type="evidence" value="ECO:0007669"/>
    <property type="project" value="TreeGrafter"/>
</dbReference>
<dbReference type="AlphaFoldDB" id="A0A7H0VF49"/>
<protein>
    <submittedName>
        <fullName evidence="2">Uncharacterized protein</fullName>
    </submittedName>
</protein>
<evidence type="ECO:0000313" key="3">
    <source>
        <dbReference type="Proteomes" id="UP000516305"/>
    </source>
</evidence>
<dbReference type="Proteomes" id="UP000516305">
    <property type="component" value="Chromosome"/>
</dbReference>
<gene>
    <name evidence="2" type="ORF">H4K34_00485</name>
</gene>
<organism evidence="2 3">
    <name type="scientific">Croceimicrobium hydrocarbonivorans</name>
    <dbReference type="NCBI Taxonomy" id="2761580"/>
    <lineage>
        <taxon>Bacteria</taxon>
        <taxon>Pseudomonadati</taxon>
        <taxon>Bacteroidota</taxon>
        <taxon>Flavobacteriia</taxon>
        <taxon>Flavobacteriales</taxon>
        <taxon>Owenweeksiaceae</taxon>
        <taxon>Croceimicrobium</taxon>
    </lineage>
</organism>
<dbReference type="KEGG" id="chyd:H4K34_00485"/>
<sequence>MKRIFRFLFFLIVLLLASAMVLPIVFKDSILERIKQEANANLNAKFDFKDVDLSLITTFPYFGFSLEGLEISGIQEFEGEKLLSAGEFSLSIDLMSVLSGESYRIEKIAVNDLDLNVLILENGKANFDIMKETDTAVDTSGSSESTPFHLALSSYELNNINLNYRDLEGDMAFALQGLNHVGSGDFTENIVGLKTHTEVEAMSFSMEGMDYLSRVQLESDFDMDLIQDKFRFNFGENYVSLNGLKLNFEGWFAMPDESMDMDLKFSSPDNSFKSLISLIPALYYKDFESLKTSGEFKLNGLVQGKYINEIYPSFDINLMIREGFFQYPDLPSAVSDVNVDFQIVNKSRNLDNMEMHMPRIEAKVAGSQISGSFDLKDPMRDPDFKFLAQAKANLEDLSKAVPLEGYTMAGTVDIDMNAAGRLSMIDNEQYEALKAGGYAKASNLLFGGDSLGMEISLPKAELSLSPQMAKLGPTTLIYEGNTMEMQGQLDNLLSYALRDELLKGELEFYSPRLDLLALAGEESTEARADPAESDTAALAVIRLPENIDFHLNARVDSLLYDQIRISQLVGGVRLKEGRASLENVKMQMLGGAMRMNGGYDSKPELPLAEFDFAIEGFSFRESYEALDMVKQIAPIMKNMEGRYTMDLSMTTLLGSDMSPQMNSVNASGSLATKSVQTGGKVFDQLATFLKNPDYRQLKVNDIDLEFTLEDGQLKVKPFDFKLAGQKADLGGSMSLAQDLDFDLNTTIPLSGLKADAYLKQFQSLSGGTIPLTVKIGGTATSPEVRPSLGNLKQQLGDELKQKLNQAVDSVKTQVKEEVNKKLDELVKAAEEQGDKLIAEAKTRGDQLKAEAKKQADKLRAAGEEAAQKILKEAGSNPLKQAAAKPLAEKARKEANEKAQKLEDEAAQQANDLIKAAEEQKQKLIEDARAKAQI</sequence>
<dbReference type="PANTHER" id="PTHR30441:SF8">
    <property type="entry name" value="DUF748 DOMAIN-CONTAINING PROTEIN"/>
    <property type="match status" value="1"/>
</dbReference>
<keyword evidence="3" id="KW-1185">Reference proteome</keyword>
<dbReference type="InterPro" id="IPR052894">
    <property type="entry name" value="AsmA-related"/>
</dbReference>
<dbReference type="GO" id="GO:0005886">
    <property type="term" value="C:plasma membrane"/>
    <property type="evidence" value="ECO:0007669"/>
    <property type="project" value="TreeGrafter"/>
</dbReference>
<feature type="region of interest" description="Disordered" evidence="1">
    <location>
        <begin position="872"/>
        <end position="913"/>
    </location>
</feature>
<dbReference type="RefSeq" id="WP_210758874.1">
    <property type="nucleotide sequence ID" value="NZ_CP060139.1"/>
</dbReference>
<evidence type="ECO:0000256" key="1">
    <source>
        <dbReference type="SAM" id="MobiDB-lite"/>
    </source>
</evidence>
<feature type="compositionally biased region" description="Basic and acidic residues" evidence="1">
    <location>
        <begin position="886"/>
        <end position="903"/>
    </location>
</feature>
<dbReference type="PANTHER" id="PTHR30441">
    <property type="entry name" value="DUF748 DOMAIN-CONTAINING PROTEIN"/>
    <property type="match status" value="1"/>
</dbReference>
<name>A0A7H0VF49_9FLAO</name>